<dbReference type="Pfam" id="PF13456">
    <property type="entry name" value="RVT_3"/>
    <property type="match status" value="1"/>
</dbReference>
<sequence>MDGSALANPGRAGVRGLLRDISSLWISGFSLSMGITTNNMAKLGVVCQGLMMAWDLGFKFIQLELDFVIVLSWLTATTENFLLDVFPLICNCRSLIERAWVVQACHVYYEANECANALAKRGNYQQQLLTIYNT</sequence>
<dbReference type="PANTHER" id="PTHR47723">
    <property type="entry name" value="OS05G0353850 PROTEIN"/>
    <property type="match status" value="1"/>
</dbReference>
<comment type="caution">
    <text evidence="2">The sequence shown here is derived from an EMBL/GenBank/DDBJ whole genome shotgun (WGS) entry which is preliminary data.</text>
</comment>
<dbReference type="InterPro" id="IPR053151">
    <property type="entry name" value="RNase_H-like"/>
</dbReference>
<dbReference type="Proteomes" id="UP001459277">
    <property type="component" value="Unassembled WGS sequence"/>
</dbReference>
<dbReference type="InterPro" id="IPR044730">
    <property type="entry name" value="RNase_H-like_dom_plant"/>
</dbReference>
<feature type="domain" description="RNase H type-1" evidence="1">
    <location>
        <begin position="2"/>
        <end position="121"/>
    </location>
</feature>
<proteinExistence type="predicted"/>
<dbReference type="EMBL" id="JAZDWU010000011">
    <property type="protein sequence ID" value="KAK9986891.1"/>
    <property type="molecule type" value="Genomic_DNA"/>
</dbReference>
<dbReference type="CDD" id="cd06222">
    <property type="entry name" value="RNase_H_like"/>
    <property type="match status" value="1"/>
</dbReference>
<dbReference type="AlphaFoldDB" id="A0AAW2BNF6"/>
<dbReference type="Gene3D" id="3.30.420.10">
    <property type="entry name" value="Ribonuclease H-like superfamily/Ribonuclease H"/>
    <property type="match status" value="1"/>
</dbReference>
<dbReference type="PANTHER" id="PTHR47723:SF19">
    <property type="entry name" value="POLYNUCLEOTIDYL TRANSFERASE, RIBONUCLEASE H-LIKE SUPERFAMILY PROTEIN"/>
    <property type="match status" value="1"/>
</dbReference>
<evidence type="ECO:0000259" key="1">
    <source>
        <dbReference type="Pfam" id="PF13456"/>
    </source>
</evidence>
<reference evidence="2 3" key="1">
    <citation type="submission" date="2024-01" db="EMBL/GenBank/DDBJ databases">
        <title>A telomere-to-telomere, gap-free genome of sweet tea (Lithocarpus litseifolius).</title>
        <authorList>
            <person name="Zhou J."/>
        </authorList>
    </citation>
    <scope>NUCLEOTIDE SEQUENCE [LARGE SCALE GENOMIC DNA]</scope>
    <source>
        <strain evidence="2">Zhou-2022a</strain>
        <tissue evidence="2">Leaf</tissue>
    </source>
</reference>
<protein>
    <recommendedName>
        <fullName evidence="1">RNase H type-1 domain-containing protein</fullName>
    </recommendedName>
</protein>
<dbReference type="InterPro" id="IPR012337">
    <property type="entry name" value="RNaseH-like_sf"/>
</dbReference>
<name>A0AAW2BNF6_9ROSI</name>
<dbReference type="SUPFAM" id="SSF53098">
    <property type="entry name" value="Ribonuclease H-like"/>
    <property type="match status" value="1"/>
</dbReference>
<gene>
    <name evidence="2" type="ORF">SO802_031842</name>
</gene>
<dbReference type="InterPro" id="IPR036397">
    <property type="entry name" value="RNaseH_sf"/>
</dbReference>
<dbReference type="InterPro" id="IPR002156">
    <property type="entry name" value="RNaseH_domain"/>
</dbReference>
<evidence type="ECO:0000313" key="2">
    <source>
        <dbReference type="EMBL" id="KAK9986891.1"/>
    </source>
</evidence>
<evidence type="ECO:0000313" key="3">
    <source>
        <dbReference type="Proteomes" id="UP001459277"/>
    </source>
</evidence>
<dbReference type="GO" id="GO:0004523">
    <property type="term" value="F:RNA-DNA hybrid ribonuclease activity"/>
    <property type="evidence" value="ECO:0007669"/>
    <property type="project" value="InterPro"/>
</dbReference>
<organism evidence="2 3">
    <name type="scientific">Lithocarpus litseifolius</name>
    <dbReference type="NCBI Taxonomy" id="425828"/>
    <lineage>
        <taxon>Eukaryota</taxon>
        <taxon>Viridiplantae</taxon>
        <taxon>Streptophyta</taxon>
        <taxon>Embryophyta</taxon>
        <taxon>Tracheophyta</taxon>
        <taxon>Spermatophyta</taxon>
        <taxon>Magnoliopsida</taxon>
        <taxon>eudicotyledons</taxon>
        <taxon>Gunneridae</taxon>
        <taxon>Pentapetalae</taxon>
        <taxon>rosids</taxon>
        <taxon>fabids</taxon>
        <taxon>Fagales</taxon>
        <taxon>Fagaceae</taxon>
        <taxon>Lithocarpus</taxon>
    </lineage>
</organism>
<dbReference type="GO" id="GO:0003676">
    <property type="term" value="F:nucleic acid binding"/>
    <property type="evidence" value="ECO:0007669"/>
    <property type="project" value="InterPro"/>
</dbReference>
<accession>A0AAW2BNF6</accession>
<keyword evidence="3" id="KW-1185">Reference proteome</keyword>